<reference evidence="3" key="1">
    <citation type="journal article" date="2019" name="Int. J. Syst. Evol. Microbiol.">
        <title>The Global Catalogue of Microorganisms (GCM) 10K type strain sequencing project: providing services to taxonomists for standard genome sequencing and annotation.</title>
        <authorList>
            <consortium name="The Broad Institute Genomics Platform"/>
            <consortium name="The Broad Institute Genome Sequencing Center for Infectious Disease"/>
            <person name="Wu L."/>
            <person name="Ma J."/>
        </authorList>
    </citation>
    <scope>NUCLEOTIDE SEQUENCE [LARGE SCALE GENOMIC DNA]</scope>
    <source>
        <strain evidence="3">JCM 16548</strain>
    </source>
</reference>
<evidence type="ECO:0000313" key="3">
    <source>
        <dbReference type="Proteomes" id="UP001500051"/>
    </source>
</evidence>
<dbReference type="RefSeq" id="WP_344811326.1">
    <property type="nucleotide sequence ID" value="NZ_BAAAYX010000003.1"/>
</dbReference>
<proteinExistence type="predicted"/>
<feature type="region of interest" description="Disordered" evidence="1">
    <location>
        <begin position="85"/>
        <end position="107"/>
    </location>
</feature>
<gene>
    <name evidence="2" type="ORF">GCM10022204_11290</name>
</gene>
<dbReference type="EMBL" id="BAAAYX010000003">
    <property type="protein sequence ID" value="GAA3697093.1"/>
    <property type="molecule type" value="Genomic_DNA"/>
</dbReference>
<evidence type="ECO:0000313" key="2">
    <source>
        <dbReference type="EMBL" id="GAA3697093.1"/>
    </source>
</evidence>
<keyword evidence="3" id="KW-1185">Reference proteome</keyword>
<organism evidence="2 3">
    <name type="scientific">Microlunatus aurantiacus</name>
    <dbReference type="NCBI Taxonomy" id="446786"/>
    <lineage>
        <taxon>Bacteria</taxon>
        <taxon>Bacillati</taxon>
        <taxon>Actinomycetota</taxon>
        <taxon>Actinomycetes</taxon>
        <taxon>Propionibacteriales</taxon>
        <taxon>Propionibacteriaceae</taxon>
        <taxon>Microlunatus</taxon>
    </lineage>
</organism>
<protein>
    <submittedName>
        <fullName evidence="2">Uncharacterized protein</fullName>
    </submittedName>
</protein>
<name>A0ABP7D0H5_9ACTN</name>
<evidence type="ECO:0000256" key="1">
    <source>
        <dbReference type="SAM" id="MobiDB-lite"/>
    </source>
</evidence>
<dbReference type="Proteomes" id="UP001500051">
    <property type="component" value="Unassembled WGS sequence"/>
</dbReference>
<accession>A0ABP7D0H5</accession>
<sequence>MSSASYADGLESWWECALPGEVIDALTDGVASPDDALARAQVVAGIVLEIVETVQWRCADRAGDTEIESLRRLLAEAQAHRDRMQTAHDLQGASRSLAAAQTEEMTG</sequence>
<comment type="caution">
    <text evidence="2">The sequence shown here is derived from an EMBL/GenBank/DDBJ whole genome shotgun (WGS) entry which is preliminary data.</text>
</comment>